<dbReference type="Gene3D" id="3.90.550.10">
    <property type="entry name" value="Spore Coat Polysaccharide Biosynthesis Protein SpsA, Chain A"/>
    <property type="match status" value="1"/>
</dbReference>
<sequence>MPFDLVVSIINFRTGDLTLECVRSVLDDMAGINGLVVVVDNLSGDGSAEQIEAWIAAQPEGTPVRLVRSATNSGFSGGHNQGIAAAEAAFYLVLNSDAVLRPGFLGAIMAAARTEARVGLFAPVIEYDDGGVQDSCFRFPGPLSEFIRAARSSVVTRLFKHREVSLGPDPVPVDIEWASFACILLRGEMIREIGPMDEGYFLYFEDVEYCLRARRAGWGIRQVRGARAVHFRGGSGPVKSLSSQRARLPRYYYSSRTRFLYQAHGQAGLLAANLLWYLGRAIKHLTRLGGKRIRPMAQAEGIDIWTNAMRPLGPRFAPGETE</sequence>
<dbReference type="PANTHER" id="PTHR43179:SF7">
    <property type="entry name" value="RHAMNOSYLTRANSFERASE WBBL"/>
    <property type="match status" value="1"/>
</dbReference>
<reference evidence="2" key="2">
    <citation type="submission" date="2020-09" db="EMBL/GenBank/DDBJ databases">
        <authorList>
            <person name="Sun Q."/>
            <person name="Kim S."/>
        </authorList>
    </citation>
    <scope>NUCLEOTIDE SEQUENCE</scope>
    <source>
        <strain evidence="2">KCTC 42650</strain>
    </source>
</reference>
<dbReference type="PANTHER" id="PTHR43179">
    <property type="entry name" value="RHAMNOSYLTRANSFERASE WBBL"/>
    <property type="match status" value="1"/>
</dbReference>
<feature type="domain" description="Glycosyltransferase 2-like" evidence="1">
    <location>
        <begin position="9"/>
        <end position="131"/>
    </location>
</feature>
<dbReference type="RefSeq" id="WP_189682698.1">
    <property type="nucleotide sequence ID" value="NZ_BNCJ01000029.1"/>
</dbReference>
<protein>
    <submittedName>
        <fullName evidence="2">Glycosyl transferase</fullName>
    </submittedName>
</protein>
<reference evidence="2" key="1">
    <citation type="journal article" date="2014" name="Int. J. Syst. Evol. Microbiol.">
        <title>Complete genome sequence of Corynebacterium casei LMG S-19264T (=DSM 44701T), isolated from a smear-ripened cheese.</title>
        <authorList>
            <consortium name="US DOE Joint Genome Institute (JGI-PGF)"/>
            <person name="Walter F."/>
            <person name="Albersmeier A."/>
            <person name="Kalinowski J."/>
            <person name="Ruckert C."/>
        </authorList>
    </citation>
    <scope>NUCLEOTIDE SEQUENCE</scope>
    <source>
        <strain evidence="2">KCTC 42650</strain>
    </source>
</reference>
<proteinExistence type="predicted"/>
<dbReference type="SUPFAM" id="SSF53448">
    <property type="entry name" value="Nucleotide-diphospho-sugar transferases"/>
    <property type="match status" value="1"/>
</dbReference>
<dbReference type="CDD" id="cd04186">
    <property type="entry name" value="GT_2_like_c"/>
    <property type="match status" value="1"/>
</dbReference>
<dbReference type="Pfam" id="PF00535">
    <property type="entry name" value="Glycos_transf_2"/>
    <property type="match status" value="1"/>
</dbReference>
<dbReference type="AlphaFoldDB" id="A0A8J3H1L9"/>
<evidence type="ECO:0000313" key="2">
    <source>
        <dbReference type="EMBL" id="GHF71723.1"/>
    </source>
</evidence>
<name>A0A8J3H1L9_9RHOB</name>
<gene>
    <name evidence="2" type="ORF">GCM10017056_48240</name>
</gene>
<keyword evidence="2" id="KW-0808">Transferase</keyword>
<evidence type="ECO:0000259" key="1">
    <source>
        <dbReference type="Pfam" id="PF00535"/>
    </source>
</evidence>
<accession>A0A8J3H1L9</accession>
<keyword evidence="3" id="KW-1185">Reference proteome</keyword>
<dbReference type="EMBL" id="BNCJ01000029">
    <property type="protein sequence ID" value="GHF71723.1"/>
    <property type="molecule type" value="Genomic_DNA"/>
</dbReference>
<dbReference type="Proteomes" id="UP000626220">
    <property type="component" value="Unassembled WGS sequence"/>
</dbReference>
<comment type="caution">
    <text evidence="2">The sequence shown here is derived from an EMBL/GenBank/DDBJ whole genome shotgun (WGS) entry which is preliminary data.</text>
</comment>
<dbReference type="InterPro" id="IPR029044">
    <property type="entry name" value="Nucleotide-diphossugar_trans"/>
</dbReference>
<dbReference type="InterPro" id="IPR001173">
    <property type="entry name" value="Glyco_trans_2-like"/>
</dbReference>
<evidence type="ECO:0000313" key="3">
    <source>
        <dbReference type="Proteomes" id="UP000626220"/>
    </source>
</evidence>
<dbReference type="GO" id="GO:0016740">
    <property type="term" value="F:transferase activity"/>
    <property type="evidence" value="ECO:0007669"/>
    <property type="project" value="UniProtKB-KW"/>
</dbReference>
<organism evidence="2 3">
    <name type="scientific">Seohaeicola zhoushanensis</name>
    <dbReference type="NCBI Taxonomy" id="1569283"/>
    <lineage>
        <taxon>Bacteria</taxon>
        <taxon>Pseudomonadati</taxon>
        <taxon>Pseudomonadota</taxon>
        <taxon>Alphaproteobacteria</taxon>
        <taxon>Rhodobacterales</taxon>
        <taxon>Roseobacteraceae</taxon>
        <taxon>Seohaeicola</taxon>
    </lineage>
</organism>